<comment type="subcellular location">
    <subcellularLocation>
        <location evidence="1">Nucleus</location>
    </subcellularLocation>
</comment>
<evidence type="ECO:0000256" key="1">
    <source>
        <dbReference type="ARBA" id="ARBA00004123"/>
    </source>
</evidence>
<dbReference type="AlphaFoldDB" id="A0A0A1TE90"/>
<accession>A0A0A1TE90</accession>
<evidence type="ECO:0000256" key="5">
    <source>
        <dbReference type="ARBA" id="ARBA00023163"/>
    </source>
</evidence>
<feature type="compositionally biased region" description="Basic residues" evidence="7">
    <location>
        <begin position="622"/>
        <end position="635"/>
    </location>
</feature>
<dbReference type="STRING" id="1531966.A0A0A1TE90"/>
<dbReference type="Pfam" id="PF04082">
    <property type="entry name" value="Fungal_trans"/>
    <property type="match status" value="1"/>
</dbReference>
<keyword evidence="3" id="KW-0805">Transcription regulation</keyword>
<dbReference type="CDD" id="cd00067">
    <property type="entry name" value="GAL4"/>
    <property type="match status" value="1"/>
</dbReference>
<proteinExistence type="predicted"/>
<dbReference type="Gene3D" id="4.10.240.10">
    <property type="entry name" value="Zn(2)-C6 fungal-type DNA-binding domain"/>
    <property type="match status" value="1"/>
</dbReference>
<keyword evidence="4" id="KW-0238">DNA-binding</keyword>
<dbReference type="Proteomes" id="UP000039046">
    <property type="component" value="Unassembled WGS sequence"/>
</dbReference>
<feature type="region of interest" description="Disordered" evidence="7">
    <location>
        <begin position="71"/>
        <end position="115"/>
    </location>
</feature>
<dbReference type="SUPFAM" id="SSF57701">
    <property type="entry name" value="Zn2/Cys6 DNA-binding domain"/>
    <property type="match status" value="1"/>
</dbReference>
<dbReference type="GO" id="GO:0000981">
    <property type="term" value="F:DNA-binding transcription factor activity, RNA polymerase II-specific"/>
    <property type="evidence" value="ECO:0007669"/>
    <property type="project" value="InterPro"/>
</dbReference>
<evidence type="ECO:0000259" key="9">
    <source>
        <dbReference type="PROSITE" id="PS50048"/>
    </source>
</evidence>
<dbReference type="GO" id="GO:0003677">
    <property type="term" value="F:DNA binding"/>
    <property type="evidence" value="ECO:0007669"/>
    <property type="project" value="UniProtKB-KW"/>
</dbReference>
<evidence type="ECO:0000256" key="4">
    <source>
        <dbReference type="ARBA" id="ARBA00023125"/>
    </source>
</evidence>
<dbReference type="EMBL" id="CDHN01000002">
    <property type="protein sequence ID" value="CEJ87496.1"/>
    <property type="molecule type" value="Genomic_DNA"/>
</dbReference>
<evidence type="ECO:0000256" key="3">
    <source>
        <dbReference type="ARBA" id="ARBA00023015"/>
    </source>
</evidence>
<keyword evidence="6" id="KW-0539">Nucleus</keyword>
<evidence type="ECO:0000313" key="10">
    <source>
        <dbReference type="EMBL" id="CEJ87496.1"/>
    </source>
</evidence>
<feature type="transmembrane region" description="Helical" evidence="8">
    <location>
        <begin position="536"/>
        <end position="557"/>
    </location>
</feature>
<dbReference type="GO" id="GO:0008270">
    <property type="term" value="F:zinc ion binding"/>
    <property type="evidence" value="ECO:0007669"/>
    <property type="project" value="InterPro"/>
</dbReference>
<protein>
    <recommendedName>
        <fullName evidence="9">Zn(2)-C6 fungal-type domain-containing protein</fullName>
    </recommendedName>
</protein>
<dbReference type="GO" id="GO:0005634">
    <property type="term" value="C:nucleus"/>
    <property type="evidence" value="ECO:0007669"/>
    <property type="project" value="UniProtKB-SubCell"/>
</dbReference>
<feature type="region of interest" description="Disordered" evidence="7">
    <location>
        <begin position="616"/>
        <end position="635"/>
    </location>
</feature>
<dbReference type="CDD" id="cd12148">
    <property type="entry name" value="fungal_TF_MHR"/>
    <property type="match status" value="1"/>
</dbReference>
<dbReference type="InterPro" id="IPR050987">
    <property type="entry name" value="AtrR-like"/>
</dbReference>
<dbReference type="InterPro" id="IPR007219">
    <property type="entry name" value="XnlR_reg_dom"/>
</dbReference>
<sequence length="635" mass="71702">MPVRRACDVCFKRKIQCSIPSPGSPCDWCDHHDIPCTFRRGPQTKKKKKPLASSDTLGQLRAQVDELERRMAEGKDQSTEVTSLAVERDRISTRSPQSEGSQPSPAPPNQTVPAPTLSNRCLDAKWYFKGMQILSPRGAEWMSSRTGEAVDLETFRLLTTVNKPPASASPPYFPPQELHQLPEEEATFEAIGIFNHASIQYSLPMLDRVLFQETVKRAYMQPSDAVSMSLQVPAKACVWALHAMTNRLQRIWGHGDRDSEKSAQKALTLLQLVAETPSLETLQATLLLQNYQALGGQWRKSSFLHMQACRMVCDLGGHFFQPRKGAVAEDGMAARQTRCIRALFWFCYVRDKDIALRSGTPPLLTEDYCDLSWPPLPGILSNTNTAEHTYQLSNDPRLSMIKEKACRLLFSPKAFQSVDSEILLNIRQLDVELEQWRLAIPSTIRPRLAIPAGQPLLPSDASMLQRIQCINLQLDYHYTVATLHTTVRRCGNTKEDEILPEDLHKVIHSSVDLSIEASRSTLAFFRTSVDILGEGAFQYISLYVLNAAMVLFVNILIHPYYRGAQSEFDLLTAAVDVIQGISSRALSTYEMTHLQEITRFIKELVRLGKCSISRPGIEDDHHHHHDHRHDHHHNE</sequence>
<feature type="domain" description="Zn(2)-C6 fungal-type" evidence="9">
    <location>
        <begin position="6"/>
        <end position="38"/>
    </location>
</feature>
<dbReference type="HOGENOM" id="CLU_010813_1_1_1"/>
<gene>
    <name evidence="10" type="ORF">VHEMI04433</name>
</gene>
<dbReference type="InterPro" id="IPR001138">
    <property type="entry name" value="Zn2Cys6_DnaBD"/>
</dbReference>
<organism evidence="10 11">
    <name type="scientific">[Torrubiella] hemipterigena</name>
    <dbReference type="NCBI Taxonomy" id="1531966"/>
    <lineage>
        <taxon>Eukaryota</taxon>
        <taxon>Fungi</taxon>
        <taxon>Dikarya</taxon>
        <taxon>Ascomycota</taxon>
        <taxon>Pezizomycotina</taxon>
        <taxon>Sordariomycetes</taxon>
        <taxon>Hypocreomycetidae</taxon>
        <taxon>Hypocreales</taxon>
        <taxon>Clavicipitaceae</taxon>
        <taxon>Clavicipitaceae incertae sedis</taxon>
        <taxon>'Torrubiella' clade</taxon>
    </lineage>
</organism>
<dbReference type="OrthoDB" id="4116913at2759"/>
<evidence type="ECO:0000256" key="2">
    <source>
        <dbReference type="ARBA" id="ARBA00022723"/>
    </source>
</evidence>
<dbReference type="PANTHER" id="PTHR46910">
    <property type="entry name" value="TRANSCRIPTION FACTOR PDR1"/>
    <property type="match status" value="1"/>
</dbReference>
<evidence type="ECO:0000256" key="7">
    <source>
        <dbReference type="SAM" id="MobiDB-lite"/>
    </source>
</evidence>
<keyword evidence="5" id="KW-0804">Transcription</keyword>
<feature type="compositionally biased region" description="Polar residues" evidence="7">
    <location>
        <begin position="93"/>
        <end position="103"/>
    </location>
</feature>
<dbReference type="SMART" id="SM00906">
    <property type="entry name" value="Fungal_trans"/>
    <property type="match status" value="1"/>
</dbReference>
<evidence type="ECO:0000313" key="11">
    <source>
        <dbReference type="Proteomes" id="UP000039046"/>
    </source>
</evidence>
<evidence type="ECO:0000256" key="6">
    <source>
        <dbReference type="ARBA" id="ARBA00023242"/>
    </source>
</evidence>
<dbReference type="GO" id="GO:0006351">
    <property type="term" value="P:DNA-templated transcription"/>
    <property type="evidence" value="ECO:0007669"/>
    <property type="project" value="InterPro"/>
</dbReference>
<evidence type="ECO:0000256" key="8">
    <source>
        <dbReference type="SAM" id="Phobius"/>
    </source>
</evidence>
<dbReference type="PANTHER" id="PTHR46910:SF37">
    <property type="entry name" value="ZN(II)2CYS6 TRANSCRIPTION FACTOR (EUROFUNG)"/>
    <property type="match status" value="1"/>
</dbReference>
<dbReference type="PROSITE" id="PS50048">
    <property type="entry name" value="ZN2_CY6_FUNGAL_2"/>
    <property type="match status" value="1"/>
</dbReference>
<name>A0A0A1TE90_9HYPO</name>
<keyword evidence="8" id="KW-0812">Transmembrane</keyword>
<keyword evidence="8" id="KW-1133">Transmembrane helix</keyword>
<keyword evidence="2" id="KW-0479">Metal-binding</keyword>
<keyword evidence="11" id="KW-1185">Reference proteome</keyword>
<reference evidence="10 11" key="1">
    <citation type="journal article" date="2015" name="Genome Announc.">
        <title>Draft Genome Sequence and Gene Annotation of the Entomopathogenic Fungus Verticillium hemipterigenum.</title>
        <authorList>
            <person name="Horn F."/>
            <person name="Habel A."/>
            <person name="Scharf D.H."/>
            <person name="Dworschak J."/>
            <person name="Brakhage A.A."/>
            <person name="Guthke R."/>
            <person name="Hertweck C."/>
            <person name="Linde J."/>
        </authorList>
    </citation>
    <scope>NUCLEOTIDE SEQUENCE [LARGE SCALE GENOMIC DNA]</scope>
</reference>
<dbReference type="InterPro" id="IPR036864">
    <property type="entry name" value="Zn2-C6_fun-type_DNA-bd_sf"/>
</dbReference>
<keyword evidence="8" id="KW-0472">Membrane</keyword>